<dbReference type="Proteomes" id="UP000031512">
    <property type="component" value="Unassembled WGS sequence"/>
</dbReference>
<dbReference type="KEGG" id="beq:BEWA_049980"/>
<keyword evidence="2" id="KW-1185">Reference proteome</keyword>
<evidence type="ECO:0000313" key="1">
    <source>
        <dbReference type="EMBL" id="EKX72530.1"/>
    </source>
</evidence>
<proteinExistence type="predicted"/>
<accession>L1LB80</accession>
<sequence>MTEDKTDARQRASRSATMNIVYGSIEFEISKDVDDPDVTCVEKKKKGYNVGKYCVILTKELDPILGKECLQEYKCYTHSKPRDLDPVNYYFYTSYNRFFQNGIKIDPKSFKSLSVYYFTHDTKNTTPLFVEVNQKRKEYYNPTSTDVWINIGKLKGSKLDKRFRKIVKNIDTYPVVVNVDYTNGYYINGYEEDNYIRQSKIPRITVKYTKNIPYGYTMSIHTIYSQVYVSGANQLKYMKVLYTLHKGQKIIFQTDIPSPTYNEVRVYYWSLNLEQPLILQVGYDFYYMNGDYWIYFSYINERTLSNYLDSANCMFNSAHIFDMNKFAKYKCVSCFLKDIFVERITDKTTNCVKFTHKLEEKYSFNKIENRSKLQKGLQGALNVSEVSIYYDCGKPTLIEINSAAKKLTYERNKEKQNEWNTVESSNTTCECKKTPEVKPKESKETKLFDTLDSLIYSSVALTLDITEITDKVVTELGHPIITTTVALVNESLKSDQNLVYDPGGTTDSGTGESQSAITETNNPATIIKIVVGGVSGSIIALLGGLETLAFFKYPNKSVIRSLVGMFNKSLDYKPLEQLNGLIFLGTQNLGTSVTHFYQNIPKNVV</sequence>
<dbReference type="GeneID" id="15805079"/>
<gene>
    <name evidence="1" type="ORF">BEWA_049980</name>
</gene>
<evidence type="ECO:0000313" key="2">
    <source>
        <dbReference type="Proteomes" id="UP000031512"/>
    </source>
</evidence>
<dbReference type="RefSeq" id="XP_004831982.1">
    <property type="nucleotide sequence ID" value="XM_004831925.1"/>
</dbReference>
<reference evidence="1 2" key="1">
    <citation type="journal article" date="2012" name="BMC Genomics">
        <title>Comparative genomic analysis and phylogenetic position of Theileria equi.</title>
        <authorList>
            <person name="Kappmeyer L.S."/>
            <person name="Thiagarajan M."/>
            <person name="Herndon D.R."/>
            <person name="Ramsay J.D."/>
            <person name="Caler E."/>
            <person name="Djikeng A."/>
            <person name="Gillespie J.J."/>
            <person name="Lau A.O."/>
            <person name="Roalson E.H."/>
            <person name="Silva J.C."/>
            <person name="Silva M.G."/>
            <person name="Suarez C.E."/>
            <person name="Ueti M.W."/>
            <person name="Nene V.M."/>
            <person name="Mealey R.H."/>
            <person name="Knowles D.P."/>
            <person name="Brayton K.A."/>
        </authorList>
    </citation>
    <scope>NUCLEOTIDE SEQUENCE [LARGE SCALE GENOMIC DNA]</scope>
    <source>
        <strain evidence="1 2">WA</strain>
    </source>
</reference>
<dbReference type="EMBL" id="ACOU01000007">
    <property type="protein sequence ID" value="EKX72530.1"/>
    <property type="molecule type" value="Genomic_DNA"/>
</dbReference>
<protein>
    <submittedName>
        <fullName evidence="1">Uncharacterized protein</fullName>
    </submittedName>
</protein>
<name>L1LB80_THEEQ</name>
<comment type="caution">
    <text evidence="1">The sequence shown here is derived from an EMBL/GenBank/DDBJ whole genome shotgun (WGS) entry which is preliminary data.</text>
</comment>
<dbReference type="VEuPathDB" id="PiroplasmaDB:BEWA_049980"/>
<organism evidence="1 2">
    <name type="scientific">Theileria equi strain WA</name>
    <dbReference type="NCBI Taxonomy" id="1537102"/>
    <lineage>
        <taxon>Eukaryota</taxon>
        <taxon>Sar</taxon>
        <taxon>Alveolata</taxon>
        <taxon>Apicomplexa</taxon>
        <taxon>Aconoidasida</taxon>
        <taxon>Piroplasmida</taxon>
        <taxon>Theileriidae</taxon>
        <taxon>Theileria</taxon>
    </lineage>
</organism>
<dbReference type="AlphaFoldDB" id="L1LB80"/>